<evidence type="ECO:0000256" key="4">
    <source>
        <dbReference type="ARBA" id="ARBA00023136"/>
    </source>
</evidence>
<comment type="caution">
    <text evidence="9">The sequence shown here is derived from an EMBL/GenBank/DDBJ whole genome shotgun (WGS) entry which is preliminary data.</text>
</comment>
<dbReference type="Pfam" id="PF20684">
    <property type="entry name" value="Fung_rhodopsin"/>
    <property type="match status" value="1"/>
</dbReference>
<evidence type="ECO:0000256" key="2">
    <source>
        <dbReference type="ARBA" id="ARBA00022692"/>
    </source>
</evidence>
<feature type="non-terminal residue" evidence="9">
    <location>
        <position position="394"/>
    </location>
</feature>
<dbReference type="InterPro" id="IPR049326">
    <property type="entry name" value="Rhodopsin_dom_fungi"/>
</dbReference>
<feature type="transmembrane region" description="Helical" evidence="7">
    <location>
        <begin position="109"/>
        <end position="134"/>
    </location>
</feature>
<evidence type="ECO:0000256" key="7">
    <source>
        <dbReference type="SAM" id="Phobius"/>
    </source>
</evidence>
<evidence type="ECO:0000313" key="10">
    <source>
        <dbReference type="Proteomes" id="UP000326340"/>
    </source>
</evidence>
<dbReference type="PANTHER" id="PTHR33048:SF96">
    <property type="entry name" value="INTEGRAL MEMBRANE PROTEIN"/>
    <property type="match status" value="1"/>
</dbReference>
<feature type="compositionally biased region" description="Basic and acidic residues" evidence="6">
    <location>
        <begin position="325"/>
        <end position="337"/>
    </location>
</feature>
<proteinExistence type="inferred from homology"/>
<evidence type="ECO:0000256" key="3">
    <source>
        <dbReference type="ARBA" id="ARBA00022989"/>
    </source>
</evidence>
<feature type="transmembrane region" description="Helical" evidence="7">
    <location>
        <begin position="268"/>
        <end position="287"/>
    </location>
</feature>
<keyword evidence="4 7" id="KW-0472">Membrane</keyword>
<protein>
    <recommendedName>
        <fullName evidence="8">Rhodopsin domain-containing protein</fullName>
    </recommendedName>
</protein>
<feature type="transmembrane region" description="Helical" evidence="7">
    <location>
        <begin position="12"/>
        <end position="35"/>
    </location>
</feature>
<evidence type="ECO:0000256" key="5">
    <source>
        <dbReference type="ARBA" id="ARBA00038359"/>
    </source>
</evidence>
<accession>A0A5Q4C4B0</accession>
<dbReference type="InterPro" id="IPR052337">
    <property type="entry name" value="SAT4-like"/>
</dbReference>
<feature type="transmembrane region" description="Helical" evidence="7">
    <location>
        <begin position="146"/>
        <end position="167"/>
    </location>
</feature>
<sequence>MAEVELSESNGSALVVTSITLLVFTWLSVVLRCYVRAFMTKGFQIDDWLMVVAQASFPLRQHDHGHSVLIDAPSQIVFTLSCSLILLGVNTGLGHHNKALGERREVSALMYQALATATYVLDMLFIKLSIGFFLLRLSNSKLYNRIIYVSLAVVAVWSVVIFFWNIFQCSPIEAQWYYAIPDSKCVSPDAVVAAAYSISVTTILSDWLYALLPVPMIWSVKMTKQAKATVIVILGLGIFASIATLIRLKFLADLSDLTDILFMGTDAMVWTLVEPGAAIVASSLVTVRPLLRAWRLSGFTSTARTPGMSGAISGGMRSGTARTAPRHDPYGVDDGHTDLELNGMVKDEPMPRPTPEIGYPSPFAQAGLERTRGQFDPDFMKPPNQRRGSLVKSE</sequence>
<dbReference type="EMBL" id="PUHP01000049">
    <property type="protein sequence ID" value="TQN74190.1"/>
    <property type="molecule type" value="Genomic_DNA"/>
</dbReference>
<comment type="subcellular location">
    <subcellularLocation>
        <location evidence="1">Membrane</location>
        <topology evidence="1">Multi-pass membrane protein</topology>
    </subcellularLocation>
</comment>
<feature type="compositionally biased region" description="Basic and acidic residues" evidence="6">
    <location>
        <begin position="369"/>
        <end position="379"/>
    </location>
</feature>
<keyword evidence="10" id="KW-1185">Reference proteome</keyword>
<evidence type="ECO:0000259" key="8">
    <source>
        <dbReference type="Pfam" id="PF20684"/>
    </source>
</evidence>
<evidence type="ECO:0000313" key="9">
    <source>
        <dbReference type="EMBL" id="TQN74190.1"/>
    </source>
</evidence>
<dbReference type="Proteomes" id="UP000326340">
    <property type="component" value="Unassembled WGS sequence"/>
</dbReference>
<dbReference type="GO" id="GO:0016020">
    <property type="term" value="C:membrane"/>
    <property type="evidence" value="ECO:0007669"/>
    <property type="project" value="UniProtKB-SubCell"/>
</dbReference>
<feature type="transmembrane region" description="Helical" evidence="7">
    <location>
        <begin position="230"/>
        <end position="248"/>
    </location>
</feature>
<dbReference type="OrthoDB" id="4682787at2759"/>
<feature type="domain" description="Rhodopsin" evidence="8">
    <location>
        <begin position="31"/>
        <end position="292"/>
    </location>
</feature>
<organism evidence="9 10">
    <name type="scientific">Colletotrichum shisoi</name>
    <dbReference type="NCBI Taxonomy" id="2078593"/>
    <lineage>
        <taxon>Eukaryota</taxon>
        <taxon>Fungi</taxon>
        <taxon>Dikarya</taxon>
        <taxon>Ascomycota</taxon>
        <taxon>Pezizomycotina</taxon>
        <taxon>Sordariomycetes</taxon>
        <taxon>Hypocreomycetidae</taxon>
        <taxon>Glomerellales</taxon>
        <taxon>Glomerellaceae</taxon>
        <taxon>Colletotrichum</taxon>
        <taxon>Colletotrichum destructivum species complex</taxon>
    </lineage>
</organism>
<name>A0A5Q4C4B0_9PEZI</name>
<feature type="region of interest" description="Disordered" evidence="6">
    <location>
        <begin position="369"/>
        <end position="394"/>
    </location>
</feature>
<keyword evidence="3 7" id="KW-1133">Transmembrane helix</keyword>
<feature type="region of interest" description="Disordered" evidence="6">
    <location>
        <begin position="307"/>
        <end position="337"/>
    </location>
</feature>
<evidence type="ECO:0000256" key="1">
    <source>
        <dbReference type="ARBA" id="ARBA00004141"/>
    </source>
</evidence>
<comment type="similarity">
    <text evidence="5">Belongs to the SAT4 family.</text>
</comment>
<dbReference type="PANTHER" id="PTHR33048">
    <property type="entry name" value="PTH11-LIKE INTEGRAL MEMBRANE PROTEIN (AFU_ORTHOLOGUE AFUA_5G11245)"/>
    <property type="match status" value="1"/>
</dbReference>
<keyword evidence="2 7" id="KW-0812">Transmembrane</keyword>
<reference evidence="9 10" key="1">
    <citation type="journal article" date="2019" name="Sci. Rep.">
        <title>Colletotrichum shisoi sp. nov., an anthracnose pathogen of Perilla frutescens in Japan: molecular phylogenetic, morphological and genomic evidence.</title>
        <authorList>
            <person name="Gan P."/>
            <person name="Tsushima A."/>
            <person name="Hiroyama R."/>
            <person name="Narusaka M."/>
            <person name="Takano Y."/>
            <person name="Narusaka Y."/>
            <person name="Kawaradani M."/>
            <person name="Damm U."/>
            <person name="Shirasu K."/>
        </authorList>
    </citation>
    <scope>NUCLEOTIDE SEQUENCE [LARGE SCALE GENOMIC DNA]</scope>
    <source>
        <strain evidence="9 10">PG-2018a</strain>
    </source>
</reference>
<dbReference type="AlphaFoldDB" id="A0A5Q4C4B0"/>
<evidence type="ECO:0000256" key="6">
    <source>
        <dbReference type="SAM" id="MobiDB-lite"/>
    </source>
</evidence>
<gene>
    <name evidence="9" type="ORF">CSHISOI_01248</name>
</gene>